<dbReference type="RefSeq" id="WP_080750544.1">
    <property type="nucleotide sequence ID" value="NZ_AWOR01000049.1"/>
</dbReference>
<dbReference type="AlphaFoldDB" id="A0A096GTR1"/>
<dbReference type="InterPro" id="IPR029032">
    <property type="entry name" value="AhpD-like"/>
</dbReference>
<name>A0A096GTR1_COMTE</name>
<proteinExistence type="predicted"/>
<accession>A0A096GTR1</accession>
<protein>
    <submittedName>
        <fullName evidence="1">Carboxymuconolactone decarboxylase</fullName>
    </submittedName>
</protein>
<sequence length="153" mass="16773">MTSSSSAQDSAALQAVIGTYQEGQDSIEQRGEVYREMLGFVPPRIRSRFQITGALDPKMLDLQEQARTHALHPDCFDQKTVQLMLFGMLLMDRNDAATTHGIAARRSGASWDELQAVISLCFLFRGLPAANRGADILADLAKREYQAAQGEGA</sequence>
<evidence type="ECO:0000313" key="1">
    <source>
        <dbReference type="EMBL" id="KGH28520.1"/>
    </source>
</evidence>
<gene>
    <name evidence="1" type="ORF">P353_15105</name>
</gene>
<dbReference type="SUPFAM" id="SSF69118">
    <property type="entry name" value="AhpD-like"/>
    <property type="match status" value="1"/>
</dbReference>
<evidence type="ECO:0000313" key="2">
    <source>
        <dbReference type="Proteomes" id="UP000029553"/>
    </source>
</evidence>
<organism evidence="1 2">
    <name type="scientific">Comamonas testosteroni</name>
    <name type="common">Pseudomonas testosteroni</name>
    <dbReference type="NCBI Taxonomy" id="285"/>
    <lineage>
        <taxon>Bacteria</taxon>
        <taxon>Pseudomonadati</taxon>
        <taxon>Pseudomonadota</taxon>
        <taxon>Betaproteobacteria</taxon>
        <taxon>Burkholderiales</taxon>
        <taxon>Comamonadaceae</taxon>
        <taxon>Comamonas</taxon>
    </lineage>
</organism>
<reference evidence="1 2" key="1">
    <citation type="submission" date="2013-09" db="EMBL/GenBank/DDBJ databases">
        <title>High correlation between genotypes and phenotypes of environmental bacteria Comamonas testosteroni strains.</title>
        <authorList>
            <person name="Liu L."/>
            <person name="Zhu W."/>
            <person name="Xia X."/>
            <person name="Xu B."/>
            <person name="Luo M."/>
            <person name="Wang G."/>
        </authorList>
    </citation>
    <scope>NUCLEOTIDE SEQUENCE [LARGE SCALE GENOMIC DNA]</scope>
    <source>
        <strain evidence="1 2">JL40</strain>
    </source>
</reference>
<comment type="caution">
    <text evidence="1">The sequence shown here is derived from an EMBL/GenBank/DDBJ whole genome shotgun (WGS) entry which is preliminary data.</text>
</comment>
<dbReference type="EMBL" id="AWOR01000049">
    <property type="protein sequence ID" value="KGH28520.1"/>
    <property type="molecule type" value="Genomic_DNA"/>
</dbReference>
<dbReference type="Gene3D" id="1.20.1290.10">
    <property type="entry name" value="AhpD-like"/>
    <property type="match status" value="1"/>
</dbReference>
<dbReference type="Proteomes" id="UP000029553">
    <property type="component" value="Unassembled WGS sequence"/>
</dbReference>